<organism evidence="1 2">
    <name type="scientific">Dyella psychrodurans</name>
    <dbReference type="NCBI Taxonomy" id="1927960"/>
    <lineage>
        <taxon>Bacteria</taxon>
        <taxon>Pseudomonadati</taxon>
        <taxon>Pseudomonadota</taxon>
        <taxon>Gammaproteobacteria</taxon>
        <taxon>Lysobacterales</taxon>
        <taxon>Rhodanobacteraceae</taxon>
        <taxon>Dyella</taxon>
    </lineage>
</organism>
<keyword evidence="2" id="KW-1185">Reference proteome</keyword>
<dbReference type="RefSeq" id="WP_115478955.1">
    <property type="nucleotide sequence ID" value="NZ_QRBF01000006.1"/>
</dbReference>
<sequence>MKHPIRLRQLGTTQQKLLRRLLSSQHGATIEELCQTLGITHNAVRQHLTALIAQRFATRGESISSGGRPRACFLLTSSGRELFPRNYALIASSMLEYLYEHSGVPAVQAMLDDIGARLGKNAALGLATADTQEKAISQLAGQLDALGYEAGVAQVGDHTEVEAWNCVFHSLAKVHPDVCRLDLAFISKAAGRPTHRTSCILHGAPSCRFRLAETGSDASESPP</sequence>
<dbReference type="Proteomes" id="UP000255334">
    <property type="component" value="Unassembled WGS sequence"/>
</dbReference>
<evidence type="ECO:0000313" key="1">
    <source>
        <dbReference type="EMBL" id="RDS81799.1"/>
    </source>
</evidence>
<dbReference type="EMBL" id="QRBF01000006">
    <property type="protein sequence ID" value="RDS81799.1"/>
    <property type="molecule type" value="Genomic_DNA"/>
</dbReference>
<dbReference type="SUPFAM" id="SSF46785">
    <property type="entry name" value="Winged helix' DNA-binding domain"/>
    <property type="match status" value="1"/>
</dbReference>
<name>A0A370X073_9GAMM</name>
<dbReference type="Gene3D" id="1.10.10.10">
    <property type="entry name" value="Winged helix-like DNA-binding domain superfamily/Winged helix DNA-binding domain"/>
    <property type="match status" value="1"/>
</dbReference>
<dbReference type="OrthoDB" id="8545200at2"/>
<protein>
    <recommendedName>
        <fullName evidence="3">MarR family transcriptional regulator</fullName>
    </recommendedName>
</protein>
<proteinExistence type="predicted"/>
<reference evidence="1 2" key="1">
    <citation type="submission" date="2018-07" db="EMBL/GenBank/DDBJ databases">
        <title>Dyella monticola sp. nov. and Dyella psychrodurans sp. nov. isolated from monsoon evergreen broad-leaved forest soil of Dinghu Mountain, China.</title>
        <authorList>
            <person name="Gao Z."/>
            <person name="Qiu L."/>
        </authorList>
    </citation>
    <scope>NUCLEOTIDE SEQUENCE [LARGE SCALE GENOMIC DNA]</scope>
    <source>
        <strain evidence="1 2">4MSK11</strain>
    </source>
</reference>
<dbReference type="InterPro" id="IPR036390">
    <property type="entry name" value="WH_DNA-bd_sf"/>
</dbReference>
<evidence type="ECO:0008006" key="3">
    <source>
        <dbReference type="Google" id="ProtNLM"/>
    </source>
</evidence>
<accession>A0A370X073</accession>
<evidence type="ECO:0000313" key="2">
    <source>
        <dbReference type="Proteomes" id="UP000255334"/>
    </source>
</evidence>
<dbReference type="InterPro" id="IPR036388">
    <property type="entry name" value="WH-like_DNA-bd_sf"/>
</dbReference>
<gene>
    <name evidence="1" type="ORF">DWU99_15340</name>
</gene>
<dbReference type="AlphaFoldDB" id="A0A370X073"/>
<comment type="caution">
    <text evidence="1">The sequence shown here is derived from an EMBL/GenBank/DDBJ whole genome shotgun (WGS) entry which is preliminary data.</text>
</comment>